<sequence>MIKKWLSHRYTVVLSGLLAIVAIAMIAWFIYTPSRSAELQTDKVAAASPVWKLGQRDDSSAEFKGVVGRDNIDISTAAASTESSAKGAMSALSVAEESTTVPVLLSSGDIPPGLNASTNPELTLQYKLNQIPPNGMIFRVRILDAGKAVPQMAVFSNQQLSGIIQIAGVSGTGSAYNFKNNYELYIPKEQLQSGVNVLKLKTARCLYCSSAEDKNVWWTWDDLSLETLASPATEPVHGKYILTGTNVNNKEFYYDQGAVKHLPYVLKWLGIAYSGNVMRVTCASNVGKACTDVDDYYQTLKQYNMQSSALYLYTGDIKLQKDGSLPETAKQKLRDYVKKYGSYLQYYEVDNEPGLFNRSKAVNLAVAKWLNTEGKQLAPHLKTVAPGWAYWPTYSTKACKNQTGGTKKCGDPDGWERDPAQRKQLEEVTDLTNGHAYGESYNEEGGGSFIQNLKTFGGSSDGLAKKMLNTEFGTNDTHRDNPDYGASQPQAAAFDRIMRSQIGFADMFIQHAAFYKDYTLFKTGFDLQSHNPANTEIYPFGQGQDTRVKIMRRLSLAYATHGKPLTYTVLNPEDTKDKMVYVRAVDTSKLKPLAGSGATSNKLLVNLVNFESTTQTVRVRVTMPNAGLYTGERFGAGSTYSQAQRSISGLKASPALDFEEKLGPGEAVQYILELKSTDQTAASAPTGVKAASVQDGAVEINWLQAEGVSSYDVLRADGTDGAYQVIASQVAGSTYTDRTVKAGGHYVYKVRATGGTQVSQAAEAA</sequence>
<name>A0A8I1LSG1_PAEPO</name>
<accession>A0A8I1LSG1</accession>
<evidence type="ECO:0000313" key="2">
    <source>
        <dbReference type="EMBL" id="MBM0632078.1"/>
    </source>
</evidence>
<proteinExistence type="predicted"/>
<dbReference type="EMBL" id="JAEHFQ010000001">
    <property type="protein sequence ID" value="MBM0632078.1"/>
    <property type="molecule type" value="Genomic_DNA"/>
</dbReference>
<dbReference type="SUPFAM" id="SSF49265">
    <property type="entry name" value="Fibronectin type III"/>
    <property type="match status" value="1"/>
</dbReference>
<keyword evidence="1" id="KW-1133">Transmembrane helix</keyword>
<protein>
    <recommendedName>
        <fullName evidence="4">Coagulation factor 5/8 type domain protein</fullName>
    </recommendedName>
</protein>
<dbReference type="InterPro" id="IPR036116">
    <property type="entry name" value="FN3_sf"/>
</dbReference>
<dbReference type="RefSeq" id="WP_029516203.1">
    <property type="nucleotide sequence ID" value="NZ_ALJV01000094.1"/>
</dbReference>
<evidence type="ECO:0000313" key="3">
    <source>
        <dbReference type="Proteomes" id="UP000650605"/>
    </source>
</evidence>
<dbReference type="SUPFAM" id="SSF51445">
    <property type="entry name" value="(Trans)glycosidases"/>
    <property type="match status" value="1"/>
</dbReference>
<reference evidence="2" key="1">
    <citation type="submission" date="2020-12" db="EMBL/GenBank/DDBJ databases">
        <title>Paenibacillus polymyxa LMG 27872: a double-edged sword.</title>
        <authorList>
            <person name="Langendries S."/>
            <person name="Garcia Mendez S."/>
            <person name="Beirinckx S."/>
            <person name="Viaene T."/>
            <person name="Baeyen S."/>
            <person name="Goeminne G."/>
            <person name="Willems A."/>
            <person name="Debode J."/>
            <person name="Goormachtig S."/>
        </authorList>
    </citation>
    <scope>NUCLEOTIDE SEQUENCE</scope>
    <source>
        <strain evidence="2">LMG 27872</strain>
    </source>
</reference>
<dbReference type="Proteomes" id="UP000650605">
    <property type="component" value="Unassembled WGS sequence"/>
</dbReference>
<dbReference type="InterPro" id="IPR017853">
    <property type="entry name" value="GH"/>
</dbReference>
<gene>
    <name evidence="2" type="ORF">JDW19_02895</name>
</gene>
<keyword evidence="1" id="KW-0472">Membrane</keyword>
<dbReference type="InterPro" id="IPR013783">
    <property type="entry name" value="Ig-like_fold"/>
</dbReference>
<feature type="transmembrane region" description="Helical" evidence="1">
    <location>
        <begin position="12"/>
        <end position="31"/>
    </location>
</feature>
<dbReference type="Gene3D" id="2.60.40.10">
    <property type="entry name" value="Immunoglobulins"/>
    <property type="match status" value="1"/>
</dbReference>
<evidence type="ECO:0008006" key="4">
    <source>
        <dbReference type="Google" id="ProtNLM"/>
    </source>
</evidence>
<keyword evidence="1" id="KW-0812">Transmembrane</keyword>
<dbReference type="AlphaFoldDB" id="A0A8I1LSG1"/>
<organism evidence="2 3">
    <name type="scientific">Paenibacillus polymyxa</name>
    <name type="common">Bacillus polymyxa</name>
    <dbReference type="NCBI Taxonomy" id="1406"/>
    <lineage>
        <taxon>Bacteria</taxon>
        <taxon>Bacillati</taxon>
        <taxon>Bacillota</taxon>
        <taxon>Bacilli</taxon>
        <taxon>Bacillales</taxon>
        <taxon>Paenibacillaceae</taxon>
        <taxon>Paenibacillus</taxon>
    </lineage>
</organism>
<comment type="caution">
    <text evidence="2">The sequence shown here is derived from an EMBL/GenBank/DDBJ whole genome shotgun (WGS) entry which is preliminary data.</text>
</comment>
<evidence type="ECO:0000256" key="1">
    <source>
        <dbReference type="SAM" id="Phobius"/>
    </source>
</evidence>